<dbReference type="EMBL" id="JBHLWQ010000014">
    <property type="protein sequence ID" value="MFC0199001.1"/>
    <property type="molecule type" value="Genomic_DNA"/>
</dbReference>
<keyword evidence="1" id="KW-0129">CBS domain</keyword>
<dbReference type="Proteomes" id="UP001589795">
    <property type="component" value="Unassembled WGS sequence"/>
</dbReference>
<dbReference type="Pfam" id="PF00571">
    <property type="entry name" value="CBS"/>
    <property type="match status" value="2"/>
</dbReference>
<protein>
    <submittedName>
        <fullName evidence="4">HPP family protein</fullName>
    </submittedName>
</protein>
<feature type="transmembrane region" description="Helical" evidence="2">
    <location>
        <begin position="16"/>
        <end position="36"/>
    </location>
</feature>
<dbReference type="PROSITE" id="PS51371">
    <property type="entry name" value="CBS"/>
    <property type="match status" value="2"/>
</dbReference>
<keyword evidence="2" id="KW-0472">Membrane</keyword>
<evidence type="ECO:0000259" key="3">
    <source>
        <dbReference type="PROSITE" id="PS51371"/>
    </source>
</evidence>
<evidence type="ECO:0000256" key="2">
    <source>
        <dbReference type="SAM" id="Phobius"/>
    </source>
</evidence>
<feature type="transmembrane region" description="Helical" evidence="2">
    <location>
        <begin position="135"/>
        <end position="159"/>
    </location>
</feature>
<evidence type="ECO:0000313" key="5">
    <source>
        <dbReference type="Proteomes" id="UP001589795"/>
    </source>
</evidence>
<name>A0ABV6CG53_9RHOB</name>
<gene>
    <name evidence="4" type="ORF">ACFFIZ_01230</name>
</gene>
<dbReference type="PANTHER" id="PTHR33741:SF5">
    <property type="entry name" value="TRANSMEMBRANE PROTEIN DDB_G0269096-RELATED"/>
    <property type="match status" value="1"/>
</dbReference>
<dbReference type="InterPro" id="IPR046342">
    <property type="entry name" value="CBS_dom_sf"/>
</dbReference>
<evidence type="ECO:0000313" key="4">
    <source>
        <dbReference type="EMBL" id="MFC0199001.1"/>
    </source>
</evidence>
<dbReference type="PANTHER" id="PTHR33741">
    <property type="entry name" value="TRANSMEMBRANE PROTEIN DDB_G0269096-RELATED"/>
    <property type="match status" value="1"/>
</dbReference>
<feature type="transmembrane region" description="Helical" evidence="2">
    <location>
        <begin position="43"/>
        <end position="61"/>
    </location>
</feature>
<organism evidence="4 5">
    <name type="scientific">Paracoccus rhizosphaerae</name>
    <dbReference type="NCBI Taxonomy" id="1133347"/>
    <lineage>
        <taxon>Bacteria</taxon>
        <taxon>Pseudomonadati</taxon>
        <taxon>Pseudomonadota</taxon>
        <taxon>Alphaproteobacteria</taxon>
        <taxon>Rhodobacterales</taxon>
        <taxon>Paracoccaceae</taxon>
        <taxon>Paracoccus</taxon>
    </lineage>
</organism>
<keyword evidence="2" id="KW-0812">Transmembrane</keyword>
<proteinExistence type="predicted"/>
<keyword evidence="2" id="KW-1133">Transmembrane helix</keyword>
<dbReference type="InterPro" id="IPR000644">
    <property type="entry name" value="CBS_dom"/>
</dbReference>
<feature type="transmembrane region" description="Helical" evidence="2">
    <location>
        <begin position="97"/>
        <end position="115"/>
    </location>
</feature>
<evidence type="ECO:0000256" key="1">
    <source>
        <dbReference type="PROSITE-ProRule" id="PRU00703"/>
    </source>
</evidence>
<dbReference type="Pfam" id="PF04982">
    <property type="entry name" value="TM_HPP"/>
    <property type="match status" value="1"/>
</dbReference>
<dbReference type="InterPro" id="IPR007065">
    <property type="entry name" value="HPP"/>
</dbReference>
<feature type="domain" description="CBS" evidence="3">
    <location>
        <begin position="296"/>
        <end position="351"/>
    </location>
</feature>
<sequence length="363" mass="37832">MRSFGPSIASAPLTEALRAGVGALAGLAIAGLFVLSPAVDAQLGLYLIAPFGASSVLLFAVPNSPLAQPWAAVVGNTLAALIGVTACLLIADPALRISIAVGAAITATILCRALHPPAGAVAMTAAMSPDAIGDLGFRFALTPVAAGTLLLVALAALYARLTGRHYPMRQHDEPNINRTSDPSPSTRIGLSEEQLVDLLERYRQNFNLGAEDLARLVGAAELQAAAQRTGPIAAESIMSRDLVTVGPHTPAEDVATLFRRHRFTSIPVVEDGRYVGVIYQIHLIGADATDPASRLMQADVPHATPQAPLGALLPLMSDGDVDAVPILEGDRITGIVTRTDLISALARHSTSISSRLNNHDKSQ</sequence>
<dbReference type="SMART" id="SM00116">
    <property type="entry name" value="CBS"/>
    <property type="match status" value="2"/>
</dbReference>
<keyword evidence="5" id="KW-1185">Reference proteome</keyword>
<dbReference type="InterPro" id="IPR058581">
    <property type="entry name" value="TM_HPP"/>
</dbReference>
<feature type="domain" description="CBS" evidence="3">
    <location>
        <begin position="238"/>
        <end position="294"/>
    </location>
</feature>
<comment type="caution">
    <text evidence="4">The sequence shown here is derived from an EMBL/GenBank/DDBJ whole genome shotgun (WGS) entry which is preliminary data.</text>
</comment>
<dbReference type="RefSeq" id="WP_265508900.1">
    <property type="nucleotide sequence ID" value="NZ_JAOTBE010000135.1"/>
</dbReference>
<accession>A0ABV6CG53</accession>
<reference evidence="4 5" key="1">
    <citation type="submission" date="2024-09" db="EMBL/GenBank/DDBJ databases">
        <authorList>
            <person name="Sun Q."/>
            <person name="Mori K."/>
        </authorList>
    </citation>
    <scope>NUCLEOTIDE SEQUENCE [LARGE SCALE GENOMIC DNA]</scope>
    <source>
        <strain evidence="4 5">CCM 7904</strain>
    </source>
</reference>
<dbReference type="SUPFAM" id="SSF54631">
    <property type="entry name" value="CBS-domain pair"/>
    <property type="match status" value="1"/>
</dbReference>
<feature type="transmembrane region" description="Helical" evidence="2">
    <location>
        <begin position="67"/>
        <end position="90"/>
    </location>
</feature>
<dbReference type="Gene3D" id="3.10.580.10">
    <property type="entry name" value="CBS-domain"/>
    <property type="match status" value="2"/>
</dbReference>